<organism evidence="5 6">
    <name type="scientific">Paracoccus mangrovi</name>
    <dbReference type="NCBI Taxonomy" id="1715645"/>
    <lineage>
        <taxon>Bacteria</taxon>
        <taxon>Pseudomonadati</taxon>
        <taxon>Pseudomonadota</taxon>
        <taxon>Alphaproteobacteria</taxon>
        <taxon>Rhodobacterales</taxon>
        <taxon>Paracoccaceae</taxon>
        <taxon>Paracoccus</taxon>
    </lineage>
</organism>
<feature type="chain" id="PRO_5045887966" evidence="4">
    <location>
        <begin position="23"/>
        <end position="335"/>
    </location>
</feature>
<evidence type="ECO:0000313" key="5">
    <source>
        <dbReference type="EMBL" id="MFC3528103.1"/>
    </source>
</evidence>
<sequence length="335" mass="36166">MLRKILAGAVATLLTCSMPVRADELKLAHFMSPQHPMDRFVMTPLAERVAAASGGDLTIKVYPGGELGAGANQQYRRAVTGIADIAFNLPQYTPAQFKRSVLLHVPGLFTSPQEATTRIWSQIGALDEDFSEVRLLAFWTNNPSMLLTRDKPVRSLADLRGMKVRIPDPVSGSIIEAWGGIPVSLPATETYNALSTGIVDALLIDASAVGSYKLNEITRYATVNIPGALSTFSLIMNKASWDRLSPAQQAVLTQETGEKLSIEAAQAFQRAGDEGMAALKASNVEMITLDDANLGEFTAAMQAPVERFLTAQGTEHGFDGKAFVDRFRIKDQAAP</sequence>
<evidence type="ECO:0000313" key="6">
    <source>
        <dbReference type="Proteomes" id="UP001595721"/>
    </source>
</evidence>
<dbReference type="SUPFAM" id="SSF53850">
    <property type="entry name" value="Periplasmic binding protein-like II"/>
    <property type="match status" value="1"/>
</dbReference>
<keyword evidence="6" id="KW-1185">Reference proteome</keyword>
<dbReference type="RefSeq" id="WP_377743741.1">
    <property type="nucleotide sequence ID" value="NZ_JBHRXJ010000004.1"/>
</dbReference>
<comment type="caution">
    <text evidence="5">The sequence shown here is derived from an EMBL/GenBank/DDBJ whole genome shotgun (WGS) entry which is preliminary data.</text>
</comment>
<dbReference type="Gene3D" id="3.40.190.170">
    <property type="entry name" value="Bacterial extracellular solute-binding protein, family 7"/>
    <property type="match status" value="1"/>
</dbReference>
<evidence type="ECO:0000256" key="4">
    <source>
        <dbReference type="SAM" id="SignalP"/>
    </source>
</evidence>
<protein>
    <submittedName>
        <fullName evidence="5">TRAP transporter substrate-binding protein</fullName>
    </submittedName>
</protein>
<reference evidence="6" key="1">
    <citation type="journal article" date="2019" name="Int. J. Syst. Evol. Microbiol.">
        <title>The Global Catalogue of Microorganisms (GCM) 10K type strain sequencing project: providing services to taxonomists for standard genome sequencing and annotation.</title>
        <authorList>
            <consortium name="The Broad Institute Genomics Platform"/>
            <consortium name="The Broad Institute Genome Sequencing Center for Infectious Disease"/>
            <person name="Wu L."/>
            <person name="Ma J."/>
        </authorList>
    </citation>
    <scope>NUCLEOTIDE SEQUENCE [LARGE SCALE GENOMIC DNA]</scope>
    <source>
        <strain evidence="6">KCTC 42899</strain>
    </source>
</reference>
<evidence type="ECO:0000256" key="2">
    <source>
        <dbReference type="ARBA" id="ARBA00022729"/>
    </source>
</evidence>
<evidence type="ECO:0000256" key="3">
    <source>
        <dbReference type="ARBA" id="ARBA00022764"/>
    </source>
</evidence>
<dbReference type="EMBL" id="JBHRXJ010000004">
    <property type="protein sequence ID" value="MFC3528103.1"/>
    <property type="molecule type" value="Genomic_DNA"/>
</dbReference>
<keyword evidence="2 4" id="KW-0732">Signal</keyword>
<dbReference type="Proteomes" id="UP001595721">
    <property type="component" value="Unassembled WGS sequence"/>
</dbReference>
<gene>
    <name evidence="5" type="ORF">ACFOMH_07920</name>
</gene>
<dbReference type="CDD" id="cd13665">
    <property type="entry name" value="PBP2_TRAP_Dctp3_4"/>
    <property type="match status" value="1"/>
</dbReference>
<dbReference type="InterPro" id="IPR038404">
    <property type="entry name" value="TRAP_DctP_sf"/>
</dbReference>
<dbReference type="PANTHER" id="PTHR33376">
    <property type="match status" value="1"/>
</dbReference>
<feature type="signal peptide" evidence="4">
    <location>
        <begin position="1"/>
        <end position="22"/>
    </location>
</feature>
<dbReference type="NCBIfam" id="NF037995">
    <property type="entry name" value="TRAP_S1"/>
    <property type="match status" value="1"/>
</dbReference>
<dbReference type="PANTHER" id="PTHR33376:SF15">
    <property type="entry name" value="BLL6794 PROTEIN"/>
    <property type="match status" value="1"/>
</dbReference>
<evidence type="ECO:0000256" key="1">
    <source>
        <dbReference type="ARBA" id="ARBA00004418"/>
    </source>
</evidence>
<proteinExistence type="predicted"/>
<dbReference type="InterPro" id="IPR018389">
    <property type="entry name" value="DctP_fam"/>
</dbReference>
<comment type="subcellular location">
    <subcellularLocation>
        <location evidence="1">Periplasm</location>
    </subcellularLocation>
</comment>
<dbReference type="Pfam" id="PF03480">
    <property type="entry name" value="DctP"/>
    <property type="match status" value="1"/>
</dbReference>
<name>A0ABV7R3I2_9RHOB</name>
<accession>A0ABV7R3I2</accession>
<keyword evidence="3" id="KW-0574">Periplasm</keyword>